<dbReference type="EMBL" id="KV429075">
    <property type="protein sequence ID" value="KZT67568.1"/>
    <property type="molecule type" value="Genomic_DNA"/>
</dbReference>
<evidence type="ECO:0000313" key="2">
    <source>
        <dbReference type="EMBL" id="KZT67568.1"/>
    </source>
</evidence>
<accession>A0A165NZG5</accession>
<proteinExistence type="predicted"/>
<keyword evidence="3" id="KW-1185">Reference proteome</keyword>
<dbReference type="AlphaFoldDB" id="A0A165NZG5"/>
<evidence type="ECO:0000313" key="3">
    <source>
        <dbReference type="Proteomes" id="UP000076727"/>
    </source>
</evidence>
<reference evidence="2 3" key="1">
    <citation type="journal article" date="2016" name="Mol. Biol. Evol.">
        <title>Comparative Genomics of Early-Diverging Mushroom-Forming Fungi Provides Insights into the Origins of Lignocellulose Decay Capabilities.</title>
        <authorList>
            <person name="Nagy L.G."/>
            <person name="Riley R."/>
            <person name="Tritt A."/>
            <person name="Adam C."/>
            <person name="Daum C."/>
            <person name="Floudas D."/>
            <person name="Sun H."/>
            <person name="Yadav J.S."/>
            <person name="Pangilinan J."/>
            <person name="Larsson K.H."/>
            <person name="Matsuura K."/>
            <person name="Barry K."/>
            <person name="Labutti K."/>
            <person name="Kuo R."/>
            <person name="Ohm R.A."/>
            <person name="Bhattacharya S.S."/>
            <person name="Shirouzu T."/>
            <person name="Yoshinaga Y."/>
            <person name="Martin F.M."/>
            <person name="Grigoriev I.V."/>
            <person name="Hibbett D.S."/>
        </authorList>
    </citation>
    <scope>NUCLEOTIDE SEQUENCE [LARGE SCALE GENOMIC DNA]</scope>
    <source>
        <strain evidence="2 3">L-15889</strain>
    </source>
</reference>
<name>A0A165NZG5_9APHY</name>
<feature type="region of interest" description="Disordered" evidence="1">
    <location>
        <begin position="74"/>
        <end position="94"/>
    </location>
</feature>
<feature type="compositionally biased region" description="Basic and acidic residues" evidence="1">
    <location>
        <begin position="80"/>
        <end position="91"/>
    </location>
</feature>
<evidence type="ECO:0000256" key="1">
    <source>
        <dbReference type="SAM" id="MobiDB-lite"/>
    </source>
</evidence>
<dbReference type="Proteomes" id="UP000076727">
    <property type="component" value="Unassembled WGS sequence"/>
</dbReference>
<sequence>MLRLKAVRLDWVPGFLQRVSTKTIEGVTVIFDVRRPQPDDTMSIRDRLLQTLDLQLCTAVDGLLCGIEDPHARQNSVDRQSMDKSGVEKGSGEASPPVYTYTRLHTVQFALWVRSETLKSVFDSMEWTELLQGRFPLLRARKMLRAVVVLEDSTDFLHEK</sequence>
<protein>
    <submittedName>
        <fullName evidence="2">Uncharacterized protein</fullName>
    </submittedName>
</protein>
<gene>
    <name evidence="2" type="ORF">DAEQUDRAFT_389266</name>
</gene>
<organism evidence="2 3">
    <name type="scientific">Daedalea quercina L-15889</name>
    <dbReference type="NCBI Taxonomy" id="1314783"/>
    <lineage>
        <taxon>Eukaryota</taxon>
        <taxon>Fungi</taxon>
        <taxon>Dikarya</taxon>
        <taxon>Basidiomycota</taxon>
        <taxon>Agaricomycotina</taxon>
        <taxon>Agaricomycetes</taxon>
        <taxon>Polyporales</taxon>
        <taxon>Fomitopsis</taxon>
    </lineage>
</organism>